<reference evidence="1 2" key="1">
    <citation type="submission" date="2013-02" db="EMBL/GenBank/DDBJ databases">
        <title>The Genome Annotation of Plasmodium falciparum Tanzania (2000708).</title>
        <authorList>
            <consortium name="The Broad Institute Genome Sequencing Platform"/>
            <consortium name="The Broad Institute Genome Sequencing Center for Infectious Disease"/>
            <person name="Neafsey D."/>
            <person name="Hoffman S."/>
            <person name="Volkman S."/>
            <person name="Rosenthal P."/>
            <person name="Walker B."/>
            <person name="Young S.K."/>
            <person name="Zeng Q."/>
            <person name="Gargeya S."/>
            <person name="Fitzgerald M."/>
            <person name="Haas B."/>
            <person name="Abouelleil A."/>
            <person name="Allen A.W."/>
            <person name="Alvarado L."/>
            <person name="Arachchi H.M."/>
            <person name="Berlin A.M."/>
            <person name="Chapman S.B."/>
            <person name="Gainer-Dewar J."/>
            <person name="Goldberg J."/>
            <person name="Griggs A."/>
            <person name="Gujja S."/>
            <person name="Hansen M."/>
            <person name="Howarth C."/>
            <person name="Imamovic A."/>
            <person name="Ireland A."/>
            <person name="Larimer J."/>
            <person name="McCowan C."/>
            <person name="Murphy C."/>
            <person name="Pearson M."/>
            <person name="Poon T.W."/>
            <person name="Priest M."/>
            <person name="Roberts A."/>
            <person name="Saif S."/>
            <person name="Shea T."/>
            <person name="Sisk P."/>
            <person name="Sykes S."/>
            <person name="Wortman J."/>
            <person name="Nusbaum C."/>
            <person name="Birren B."/>
        </authorList>
    </citation>
    <scope>NUCLEOTIDE SEQUENCE [LARGE SCALE GENOMIC DNA]</scope>
    <source>
        <strain evidence="2">Tanzania (2000708)</strain>
    </source>
</reference>
<evidence type="ECO:0000313" key="2">
    <source>
        <dbReference type="Proteomes" id="UP000030708"/>
    </source>
</evidence>
<name>A0A024W6I3_PLAFA</name>
<reference evidence="1 2" key="2">
    <citation type="submission" date="2013-02" db="EMBL/GenBank/DDBJ databases">
        <title>The Genome Sequence of Plasmodium falciparum Tanzania (2000708).</title>
        <authorList>
            <consortium name="The Broad Institute Genome Sequencing Platform"/>
            <consortium name="The Broad Institute Genome Sequencing Center for Infectious Disease"/>
            <person name="Neafsey D."/>
            <person name="Cheeseman I."/>
            <person name="Volkman S."/>
            <person name="Adams J."/>
            <person name="Walker B."/>
            <person name="Young S.K."/>
            <person name="Zeng Q."/>
            <person name="Gargeya S."/>
            <person name="Fitzgerald M."/>
            <person name="Haas B."/>
            <person name="Abouelleil A."/>
            <person name="Alvarado L."/>
            <person name="Arachchi H.M."/>
            <person name="Berlin A.M."/>
            <person name="Chapman S.B."/>
            <person name="Dewar J."/>
            <person name="Goldberg J."/>
            <person name="Griggs A."/>
            <person name="Gujja S."/>
            <person name="Hansen M."/>
            <person name="Howarth C."/>
            <person name="Imamovic A."/>
            <person name="Larimer J."/>
            <person name="McCowan C."/>
            <person name="Murphy C."/>
            <person name="Neiman D."/>
            <person name="Pearson M."/>
            <person name="Priest M."/>
            <person name="Roberts A."/>
            <person name="Saif S."/>
            <person name="Shea T."/>
            <person name="Sisk P."/>
            <person name="Sykes S."/>
            <person name="Wortman J."/>
            <person name="Nusbaum C."/>
            <person name="Birren B."/>
        </authorList>
    </citation>
    <scope>NUCLEOTIDE SEQUENCE [LARGE SCALE GENOMIC DNA]</scope>
    <source>
        <strain evidence="2">Tanzania (2000708)</strain>
    </source>
</reference>
<evidence type="ECO:0000313" key="1">
    <source>
        <dbReference type="EMBL" id="ETW36297.1"/>
    </source>
</evidence>
<organism evidence="1 2">
    <name type="scientific">Plasmodium falciparum Tanzania</name>
    <name type="common">2000708</name>
    <dbReference type="NCBI Taxonomy" id="1036725"/>
    <lineage>
        <taxon>Eukaryota</taxon>
        <taxon>Sar</taxon>
        <taxon>Alveolata</taxon>
        <taxon>Apicomplexa</taxon>
        <taxon>Aconoidasida</taxon>
        <taxon>Haemosporida</taxon>
        <taxon>Plasmodiidae</taxon>
        <taxon>Plasmodium</taxon>
        <taxon>Plasmodium (Laverania)</taxon>
    </lineage>
</organism>
<dbReference type="EMBL" id="KI926422">
    <property type="protein sequence ID" value="ETW36297.1"/>
    <property type="molecule type" value="Genomic_DNA"/>
</dbReference>
<dbReference type="AlphaFoldDB" id="A0A024W6I3"/>
<gene>
    <name evidence="1" type="ORF">PFTANZ_03001</name>
</gene>
<proteinExistence type="predicted"/>
<sequence>MNYTIINFKIIHCIKCNFKRYILINFLKKKKKKKKFKSGKSVEVIVYIWTNYINILNKSNIKYNKDEIR</sequence>
<dbReference type="Proteomes" id="UP000030708">
    <property type="component" value="Unassembled WGS sequence"/>
</dbReference>
<accession>A0A024W6I3</accession>
<protein>
    <submittedName>
        <fullName evidence="1">Uncharacterized protein</fullName>
    </submittedName>
</protein>